<evidence type="ECO:0000313" key="1">
    <source>
        <dbReference type="EMBL" id="OGM59037.1"/>
    </source>
</evidence>
<evidence type="ECO:0000313" key="2">
    <source>
        <dbReference type="Proteomes" id="UP000179018"/>
    </source>
</evidence>
<dbReference type="AlphaFoldDB" id="A0A1F8B4W7"/>
<dbReference type="Proteomes" id="UP000179018">
    <property type="component" value="Unassembled WGS sequence"/>
</dbReference>
<dbReference type="EMBL" id="MGHC01000027">
    <property type="protein sequence ID" value="OGM59037.1"/>
    <property type="molecule type" value="Genomic_DNA"/>
</dbReference>
<accession>A0A1F8B4W7</accession>
<name>A0A1F8B4W7_9BACT</name>
<proteinExistence type="predicted"/>
<dbReference type="STRING" id="1802516.A3A75_05195"/>
<reference evidence="1 2" key="1">
    <citation type="journal article" date="2016" name="Nat. Commun.">
        <title>Thousands of microbial genomes shed light on interconnected biogeochemical processes in an aquifer system.</title>
        <authorList>
            <person name="Anantharaman K."/>
            <person name="Brown C.T."/>
            <person name="Hug L.A."/>
            <person name="Sharon I."/>
            <person name="Castelle C.J."/>
            <person name="Probst A.J."/>
            <person name="Thomas B.C."/>
            <person name="Singh A."/>
            <person name="Wilkins M.J."/>
            <person name="Karaoz U."/>
            <person name="Brodie E.L."/>
            <person name="Williams K.H."/>
            <person name="Hubbard S.S."/>
            <person name="Banfield J.F."/>
        </authorList>
    </citation>
    <scope>NUCLEOTIDE SEQUENCE [LARGE SCALE GENOMIC DNA]</scope>
</reference>
<comment type="caution">
    <text evidence="1">The sequence shown here is derived from an EMBL/GenBank/DDBJ whole genome shotgun (WGS) entry which is preliminary data.</text>
</comment>
<organism evidence="1 2">
    <name type="scientific">Candidatus Woesebacteria bacterium RIFCSPLOWO2_01_FULL_39_10</name>
    <dbReference type="NCBI Taxonomy" id="1802516"/>
    <lineage>
        <taxon>Bacteria</taxon>
        <taxon>Candidatus Woeseibacteriota</taxon>
    </lineage>
</organism>
<sequence>MERYFEPEPIRQPLRTEQLFFISRRELKRNVGIPESEFSRLLFSLERNRFQEVERTEVKRGVEVLWHAESSTIVVPPPHAGTITMADLPVMAVPVVGFIDQTQPDIVVGCDRGARLYAIAVHAMWSKLKSGQERFPTLDSTMHFARLSTSLGTDVTSAALFRIVEKSTRESERHGKDINGNRLRIMFIDDWVSSGATRGQIMESLDAIGLLDKTDINFAVMCGESADVSGSSRRVSVPWQDNPPYIGVNYTRDGMPFAMRTNEAREMRSQLHRATRKVAHKITQG</sequence>
<gene>
    <name evidence="1" type="ORF">A3A75_05195</name>
</gene>
<protein>
    <submittedName>
        <fullName evidence="1">Uncharacterized protein</fullName>
    </submittedName>
</protein>